<dbReference type="GO" id="GO:0004672">
    <property type="term" value="F:protein kinase activity"/>
    <property type="evidence" value="ECO:0007669"/>
    <property type="project" value="UniProtKB-ARBA"/>
</dbReference>
<dbReference type="SUPFAM" id="SSF47226">
    <property type="entry name" value="Histidine-containing phosphotransfer domain, HPT domain"/>
    <property type="match status" value="1"/>
</dbReference>
<evidence type="ECO:0000256" key="2">
    <source>
        <dbReference type="PROSITE-ProRule" id="PRU00110"/>
    </source>
</evidence>
<protein>
    <submittedName>
        <fullName evidence="6">Hpt domain-containing protein</fullName>
    </submittedName>
</protein>
<gene>
    <name evidence="6" type="ORF">ELS82_09730</name>
</gene>
<evidence type="ECO:0000256" key="3">
    <source>
        <dbReference type="SAM" id="MobiDB-lite"/>
    </source>
</evidence>
<name>A0A4Y8WGH7_9VIBR</name>
<accession>A0A4Y8WGH7</accession>
<keyword evidence="7" id="KW-1185">Reference proteome</keyword>
<dbReference type="Pfam" id="PF01627">
    <property type="entry name" value="Hpt"/>
    <property type="match status" value="1"/>
</dbReference>
<keyword evidence="4" id="KW-0812">Transmembrane</keyword>
<proteinExistence type="predicted"/>
<feature type="region of interest" description="Disordered" evidence="3">
    <location>
        <begin position="262"/>
        <end position="289"/>
    </location>
</feature>
<keyword evidence="4" id="KW-1133">Transmembrane helix</keyword>
<dbReference type="GO" id="GO:0000160">
    <property type="term" value="P:phosphorelay signal transduction system"/>
    <property type="evidence" value="ECO:0007669"/>
    <property type="project" value="UniProtKB-KW"/>
</dbReference>
<evidence type="ECO:0000256" key="1">
    <source>
        <dbReference type="ARBA" id="ARBA00023012"/>
    </source>
</evidence>
<keyword evidence="4" id="KW-0472">Membrane</keyword>
<dbReference type="PROSITE" id="PS50894">
    <property type="entry name" value="HPT"/>
    <property type="match status" value="1"/>
</dbReference>
<dbReference type="Proteomes" id="UP000297753">
    <property type="component" value="Unassembled WGS sequence"/>
</dbReference>
<keyword evidence="2" id="KW-0597">Phosphoprotein</keyword>
<sequence>MEGRALKFGWLLLSLWLICIALLASSYRSTSETKEQIYELGSGIQELRETLTFDSPYRTHMADTQALNIQLIYALRLQIDTHYKKSWFLPDIHQLLFTTDRFIEQTQIYLDNNLDLLNLVEQIRVMRDDYKGQQGVSELYLRLSANVLDAMYSDNGSSPAIYRELDQVYFLSTKLPSEQQQDLQQVLAQISTVLGGYAQGQYIVDKLITHDVHAQIALQRNEFNQLLTRHIWLGIFVSFFTMAGYLWLISVAAGSVSANSAELSNSESQDTEDDESNNEQPYAPVAESPVEAGLGEPEIDFAKMLDSLNQDVESVCMLLEVFIEDHTGDVDRITSLLTDSPEEAQRKAHSLKGVGGNLGASKLRESASKVEVAIKEDITAVPDLLDELKARLDNALEEARIFLKENAKVES</sequence>
<dbReference type="InterPro" id="IPR008207">
    <property type="entry name" value="Sig_transdc_His_kin_Hpt_dom"/>
</dbReference>
<evidence type="ECO:0000313" key="6">
    <source>
        <dbReference type="EMBL" id="TFH91773.1"/>
    </source>
</evidence>
<evidence type="ECO:0000313" key="7">
    <source>
        <dbReference type="Proteomes" id="UP000297753"/>
    </source>
</evidence>
<feature type="transmembrane region" description="Helical" evidence="4">
    <location>
        <begin position="231"/>
        <end position="253"/>
    </location>
</feature>
<keyword evidence="1" id="KW-0902">Two-component regulatory system</keyword>
<dbReference type="Gene3D" id="1.20.120.160">
    <property type="entry name" value="HPT domain"/>
    <property type="match status" value="1"/>
</dbReference>
<feature type="modified residue" description="Phosphohistidine" evidence="2">
    <location>
        <position position="349"/>
    </location>
</feature>
<evidence type="ECO:0000259" key="5">
    <source>
        <dbReference type="PROSITE" id="PS50894"/>
    </source>
</evidence>
<organism evidence="6 7">
    <name type="scientific">Vibrio ouci</name>
    <dbReference type="NCBI Taxonomy" id="2499078"/>
    <lineage>
        <taxon>Bacteria</taxon>
        <taxon>Pseudomonadati</taxon>
        <taxon>Pseudomonadota</taxon>
        <taxon>Gammaproteobacteria</taxon>
        <taxon>Vibrionales</taxon>
        <taxon>Vibrionaceae</taxon>
        <taxon>Vibrio</taxon>
    </lineage>
</organism>
<comment type="caution">
    <text evidence="6">The sequence shown here is derived from an EMBL/GenBank/DDBJ whole genome shotgun (WGS) entry which is preliminary data.</text>
</comment>
<dbReference type="AlphaFoldDB" id="A0A4Y8WGH7"/>
<dbReference type="EMBL" id="SATR01000012">
    <property type="protein sequence ID" value="TFH91773.1"/>
    <property type="molecule type" value="Genomic_DNA"/>
</dbReference>
<dbReference type="OrthoDB" id="5913787at2"/>
<dbReference type="RefSeq" id="WP_134835311.1">
    <property type="nucleotide sequence ID" value="NZ_SATR01000012.1"/>
</dbReference>
<reference evidence="6 7" key="1">
    <citation type="submission" date="2019-01" db="EMBL/GenBank/DDBJ databases">
        <title>Vibrio BEI176 sp. nov, a marine bacterium isolated from China: eastern marignal seas.</title>
        <authorList>
            <person name="Li B."/>
        </authorList>
    </citation>
    <scope>NUCLEOTIDE SEQUENCE [LARGE SCALE GENOMIC DNA]</scope>
    <source>
        <strain evidence="6 7">BEI176</strain>
    </source>
</reference>
<feature type="domain" description="HPt" evidence="5">
    <location>
        <begin position="311"/>
        <end position="402"/>
    </location>
</feature>
<dbReference type="CDD" id="cd00088">
    <property type="entry name" value="HPT"/>
    <property type="match status" value="1"/>
</dbReference>
<dbReference type="InterPro" id="IPR036641">
    <property type="entry name" value="HPT_dom_sf"/>
</dbReference>
<evidence type="ECO:0000256" key="4">
    <source>
        <dbReference type="SAM" id="Phobius"/>
    </source>
</evidence>